<feature type="domain" description="HTH tetR-type" evidence="3">
    <location>
        <begin position="35"/>
        <end position="95"/>
    </location>
</feature>
<dbReference type="Pfam" id="PF00440">
    <property type="entry name" value="TetR_N"/>
    <property type="match status" value="1"/>
</dbReference>
<dbReference type="PROSITE" id="PS50977">
    <property type="entry name" value="HTH_TETR_2"/>
    <property type="match status" value="1"/>
</dbReference>
<evidence type="ECO:0000256" key="1">
    <source>
        <dbReference type="ARBA" id="ARBA00023125"/>
    </source>
</evidence>
<accession>A0ABU0S3W1</accession>
<dbReference type="EMBL" id="JAUSZT010000002">
    <property type="protein sequence ID" value="MDQ0995446.1"/>
    <property type="molecule type" value="Genomic_DNA"/>
</dbReference>
<proteinExistence type="predicted"/>
<dbReference type="SUPFAM" id="SSF46689">
    <property type="entry name" value="Homeodomain-like"/>
    <property type="match status" value="1"/>
</dbReference>
<dbReference type="SUPFAM" id="SSF48498">
    <property type="entry name" value="Tetracyclin repressor-like, C-terminal domain"/>
    <property type="match status" value="1"/>
</dbReference>
<dbReference type="Proteomes" id="UP001237780">
    <property type="component" value="Unassembled WGS sequence"/>
</dbReference>
<dbReference type="Gene3D" id="1.10.357.10">
    <property type="entry name" value="Tetracycline Repressor, domain 2"/>
    <property type="match status" value="1"/>
</dbReference>
<dbReference type="InterPro" id="IPR013573">
    <property type="entry name" value="Tscrpt_reg_YcdC_C"/>
</dbReference>
<dbReference type="InterPro" id="IPR001647">
    <property type="entry name" value="HTH_TetR"/>
</dbReference>
<reference evidence="4 5" key="1">
    <citation type="submission" date="2023-07" db="EMBL/GenBank/DDBJ databases">
        <title>Comparative genomics of wheat-associated soil bacteria to identify genetic determinants of phenazine resistance.</title>
        <authorList>
            <person name="Mouncey N."/>
        </authorList>
    </citation>
    <scope>NUCLEOTIDE SEQUENCE [LARGE SCALE GENOMIC DNA]</scope>
    <source>
        <strain evidence="4 5">W4I11</strain>
    </source>
</reference>
<dbReference type="Pfam" id="PF08362">
    <property type="entry name" value="TetR_C_3"/>
    <property type="match status" value="1"/>
</dbReference>
<evidence type="ECO:0000313" key="4">
    <source>
        <dbReference type="EMBL" id="MDQ0995446.1"/>
    </source>
</evidence>
<dbReference type="InterPro" id="IPR050109">
    <property type="entry name" value="HTH-type_TetR-like_transc_reg"/>
</dbReference>
<sequence>MENNGIAMVEELSATHTAAEKGLAAQAASDEPIRARNVLKILTAAVEIFSRKGLDGARIVEIAKASGLPKGNVYYYFSSKEEIYNAAIDHLIHSWDDAFRHISADREPGDAIEAYVRAKLDNARENAAETRLFANEILQGAEHLSIAARDHMRTVTSEKARVIDAWAAAGKIEKIDARHLFILLWSVTQFYAEFEALACDALNVRELNAVDYDMAAKTITQTVLRGVLMRPS</sequence>
<feature type="DNA-binding region" description="H-T-H motif" evidence="2">
    <location>
        <begin position="58"/>
        <end position="77"/>
    </location>
</feature>
<dbReference type="InterPro" id="IPR036271">
    <property type="entry name" value="Tet_transcr_reg_TetR-rel_C_sf"/>
</dbReference>
<dbReference type="Gene3D" id="1.10.10.60">
    <property type="entry name" value="Homeodomain-like"/>
    <property type="match status" value="1"/>
</dbReference>
<evidence type="ECO:0000313" key="5">
    <source>
        <dbReference type="Proteomes" id="UP001237780"/>
    </source>
</evidence>
<dbReference type="PRINTS" id="PR00455">
    <property type="entry name" value="HTHTETR"/>
</dbReference>
<name>A0ABU0S3W1_9HYPH</name>
<protein>
    <submittedName>
        <fullName evidence="4">TetR/AcrR family transcriptional regulator</fullName>
    </submittedName>
</protein>
<keyword evidence="1 2" id="KW-0238">DNA-binding</keyword>
<comment type="caution">
    <text evidence="4">The sequence shown here is derived from an EMBL/GenBank/DDBJ whole genome shotgun (WGS) entry which is preliminary data.</text>
</comment>
<gene>
    <name evidence="4" type="ORF">QFZ34_000623</name>
</gene>
<organism evidence="4 5">
    <name type="scientific">Phyllobacterium ifriqiyense</name>
    <dbReference type="NCBI Taxonomy" id="314238"/>
    <lineage>
        <taxon>Bacteria</taxon>
        <taxon>Pseudomonadati</taxon>
        <taxon>Pseudomonadota</taxon>
        <taxon>Alphaproteobacteria</taxon>
        <taxon>Hyphomicrobiales</taxon>
        <taxon>Phyllobacteriaceae</taxon>
        <taxon>Phyllobacterium</taxon>
    </lineage>
</organism>
<keyword evidence="5" id="KW-1185">Reference proteome</keyword>
<dbReference type="PANTHER" id="PTHR30328">
    <property type="entry name" value="TRANSCRIPTIONAL REPRESSOR"/>
    <property type="match status" value="1"/>
</dbReference>
<evidence type="ECO:0000259" key="3">
    <source>
        <dbReference type="PROSITE" id="PS50977"/>
    </source>
</evidence>
<dbReference type="InterPro" id="IPR009057">
    <property type="entry name" value="Homeodomain-like_sf"/>
</dbReference>
<evidence type="ECO:0000256" key="2">
    <source>
        <dbReference type="PROSITE-ProRule" id="PRU00335"/>
    </source>
</evidence>
<dbReference type="PANTHER" id="PTHR30328:SF54">
    <property type="entry name" value="HTH-TYPE TRANSCRIPTIONAL REPRESSOR SCO4008"/>
    <property type="match status" value="1"/>
</dbReference>